<evidence type="ECO:0000259" key="2">
    <source>
        <dbReference type="PROSITE" id="PS50234"/>
    </source>
</evidence>
<feature type="domain" description="VWFA" evidence="2">
    <location>
        <begin position="110"/>
        <end position="294"/>
    </location>
</feature>
<evidence type="ECO:0000313" key="3">
    <source>
        <dbReference type="EMBL" id="MCK0198547.1"/>
    </source>
</evidence>
<dbReference type="InterPro" id="IPR050768">
    <property type="entry name" value="UPF0353/GerABKA_families"/>
</dbReference>
<proteinExistence type="predicted"/>
<evidence type="ECO:0000313" key="4">
    <source>
        <dbReference type="Proteomes" id="UP001203284"/>
    </source>
</evidence>
<sequence>MPSLAHLFPADLSFADLSFAFPWLAALLPAPVLVYWLLPAHETRRPAVRVPFFAALAQLSGAHTREGAGISRRGLGRMIALVLYWLLVLAALMRPQWVLPPIHQDRPARDLLLLVDLSASMDTQDFTDASGNRVNRLVAVKQVLEDFLARRQGDRVGVAVFGNAPFALVPFTTDLGLARQLLGEMQVGMAGPRTAFGDAIGLGINLFAASTVPAKTIIALTDGNDTASQVPPAEAARVAHDKGIVIHTVAVGDPAAAGEEKLDEAALKQVAELTGGGFYRALDRDQLAQIYTRLDQVEARKVDTVSFQPKVELFWLPLAALTLLSMLVQALRLVRLPRRRAAEAAP</sequence>
<dbReference type="RefSeq" id="WP_247030450.1">
    <property type="nucleotide sequence ID" value="NZ_JALKCH010000012.1"/>
</dbReference>
<protein>
    <submittedName>
        <fullName evidence="3">VWA domain-containing protein</fullName>
    </submittedName>
</protein>
<gene>
    <name evidence="3" type="ORF">MWN34_16705</name>
</gene>
<dbReference type="SUPFAM" id="SSF53300">
    <property type="entry name" value="vWA-like"/>
    <property type="match status" value="1"/>
</dbReference>
<dbReference type="EMBL" id="JALKCH010000012">
    <property type="protein sequence ID" value="MCK0198547.1"/>
    <property type="molecule type" value="Genomic_DNA"/>
</dbReference>
<dbReference type="PANTHER" id="PTHR22550">
    <property type="entry name" value="SPORE GERMINATION PROTEIN"/>
    <property type="match status" value="1"/>
</dbReference>
<keyword evidence="1" id="KW-0812">Transmembrane</keyword>
<reference evidence="3 4" key="1">
    <citation type="submission" date="2022-04" db="EMBL/GenBank/DDBJ databases">
        <authorList>
            <person name="Grouzdev D.S."/>
            <person name="Pantiukh K.S."/>
            <person name="Krutkina M.S."/>
        </authorList>
    </citation>
    <scope>NUCLEOTIDE SEQUENCE [LARGE SCALE GENOMIC DNA]</scope>
    <source>
        <strain evidence="3 4">6x-1</strain>
    </source>
</reference>
<feature type="transmembrane region" description="Helical" evidence="1">
    <location>
        <begin position="75"/>
        <end position="93"/>
    </location>
</feature>
<keyword evidence="1" id="KW-0472">Membrane</keyword>
<keyword evidence="1" id="KW-1133">Transmembrane helix</keyword>
<feature type="transmembrane region" description="Helical" evidence="1">
    <location>
        <begin position="20"/>
        <end position="38"/>
    </location>
</feature>
<dbReference type="PANTHER" id="PTHR22550:SF18">
    <property type="entry name" value="VWFA DOMAIN-CONTAINING PROTEIN"/>
    <property type="match status" value="1"/>
</dbReference>
<dbReference type="InterPro" id="IPR002035">
    <property type="entry name" value="VWF_A"/>
</dbReference>
<name>A0ABT0DF21_9HYPH</name>
<comment type="caution">
    <text evidence="3">The sequence shown here is derived from an EMBL/GenBank/DDBJ whole genome shotgun (WGS) entry which is preliminary data.</text>
</comment>
<evidence type="ECO:0000256" key="1">
    <source>
        <dbReference type="SAM" id="Phobius"/>
    </source>
</evidence>
<feature type="transmembrane region" description="Helical" evidence="1">
    <location>
        <begin position="313"/>
        <end position="331"/>
    </location>
</feature>
<dbReference type="InterPro" id="IPR036465">
    <property type="entry name" value="vWFA_dom_sf"/>
</dbReference>
<accession>A0ABT0DF21</accession>
<organism evidence="3 4">
    <name type="scientific">Ancylobacter crimeensis</name>
    <dbReference type="NCBI Taxonomy" id="2579147"/>
    <lineage>
        <taxon>Bacteria</taxon>
        <taxon>Pseudomonadati</taxon>
        <taxon>Pseudomonadota</taxon>
        <taxon>Alphaproteobacteria</taxon>
        <taxon>Hyphomicrobiales</taxon>
        <taxon>Xanthobacteraceae</taxon>
        <taxon>Ancylobacter</taxon>
    </lineage>
</organism>
<dbReference type="Gene3D" id="3.40.50.410">
    <property type="entry name" value="von Willebrand factor, type A domain"/>
    <property type="match status" value="1"/>
</dbReference>
<dbReference type="Proteomes" id="UP001203284">
    <property type="component" value="Unassembled WGS sequence"/>
</dbReference>
<dbReference type="Pfam" id="PF00092">
    <property type="entry name" value="VWA"/>
    <property type="match status" value="1"/>
</dbReference>
<dbReference type="PROSITE" id="PS50234">
    <property type="entry name" value="VWFA"/>
    <property type="match status" value="1"/>
</dbReference>
<keyword evidence="4" id="KW-1185">Reference proteome</keyword>
<dbReference type="SMART" id="SM00327">
    <property type="entry name" value="VWA"/>
    <property type="match status" value="1"/>
</dbReference>